<evidence type="ECO:0000313" key="2">
    <source>
        <dbReference type="EMBL" id="PZG07115.1"/>
    </source>
</evidence>
<dbReference type="EMBL" id="POTY01000336">
    <property type="protein sequence ID" value="PZG07115.1"/>
    <property type="molecule type" value="Genomic_DNA"/>
</dbReference>
<sequence length="200" mass="21987">MLVGESTSVALMIASHEYQRRVQQAQAASARVDQTPTILGTGLTLLLSALVAIYAATWPADRSRFWLAAAAVCAMSSVFTVLVIYRDFVARSSLTDAEKAQTRLRHYFVSQAPEVQPYLSDTIYDDWPTPFNNPRGSKTFGAWLVLVMLASLFLGTATLGPSLRVSKDWAGNEEVPSDQGKWDLLRVRVSCHGRHLLGEG</sequence>
<feature type="transmembrane region" description="Helical" evidence="1">
    <location>
        <begin position="65"/>
        <end position="85"/>
    </location>
</feature>
<evidence type="ECO:0000256" key="1">
    <source>
        <dbReference type="SAM" id="Phobius"/>
    </source>
</evidence>
<gene>
    <name evidence="2" type="ORF">C1I95_31500</name>
</gene>
<organism evidence="2 3">
    <name type="scientific">Micromonospora craterilacus</name>
    <dbReference type="NCBI Taxonomy" id="1655439"/>
    <lineage>
        <taxon>Bacteria</taxon>
        <taxon>Bacillati</taxon>
        <taxon>Actinomycetota</taxon>
        <taxon>Actinomycetes</taxon>
        <taxon>Micromonosporales</taxon>
        <taxon>Micromonosporaceae</taxon>
        <taxon>Micromonospora</taxon>
    </lineage>
</organism>
<keyword evidence="1" id="KW-0812">Transmembrane</keyword>
<protein>
    <submittedName>
        <fullName evidence="2">Uncharacterized protein</fullName>
    </submittedName>
</protein>
<dbReference type="AlphaFoldDB" id="A0A2W2DPR0"/>
<keyword evidence="1" id="KW-0472">Membrane</keyword>
<reference evidence="2 3" key="1">
    <citation type="submission" date="2018-01" db="EMBL/GenBank/DDBJ databases">
        <title>Draft genome sequence of Jishengella sp. NA12.</title>
        <authorList>
            <person name="Sahin N."/>
            <person name="Ay H."/>
            <person name="Saygin H."/>
        </authorList>
    </citation>
    <scope>NUCLEOTIDE SEQUENCE [LARGE SCALE GENOMIC DNA]</scope>
    <source>
        <strain evidence="2 3">NA12</strain>
    </source>
</reference>
<feature type="transmembrane region" description="Helical" evidence="1">
    <location>
        <begin position="140"/>
        <end position="159"/>
    </location>
</feature>
<evidence type="ECO:0000313" key="3">
    <source>
        <dbReference type="Proteomes" id="UP000248924"/>
    </source>
</evidence>
<comment type="caution">
    <text evidence="2">The sequence shown here is derived from an EMBL/GenBank/DDBJ whole genome shotgun (WGS) entry which is preliminary data.</text>
</comment>
<feature type="transmembrane region" description="Helical" evidence="1">
    <location>
        <begin position="38"/>
        <end position="58"/>
    </location>
</feature>
<feature type="non-terminal residue" evidence="2">
    <location>
        <position position="200"/>
    </location>
</feature>
<dbReference type="Proteomes" id="UP000248924">
    <property type="component" value="Unassembled WGS sequence"/>
</dbReference>
<proteinExistence type="predicted"/>
<keyword evidence="1" id="KW-1133">Transmembrane helix</keyword>
<accession>A0A2W2DPR0</accession>
<name>A0A2W2DPR0_9ACTN</name>
<keyword evidence="3" id="KW-1185">Reference proteome</keyword>